<dbReference type="RefSeq" id="WP_141168197.1">
    <property type="nucleotide sequence ID" value="NZ_VHLH01000039.1"/>
</dbReference>
<dbReference type="InterPro" id="IPR046787">
    <property type="entry name" value="DnaT_2"/>
</dbReference>
<accession>A0A506U0B4</accession>
<protein>
    <recommendedName>
        <fullName evidence="1">Putative DnaT-like domain-containing protein</fullName>
    </recommendedName>
</protein>
<evidence type="ECO:0000313" key="3">
    <source>
        <dbReference type="Proteomes" id="UP000320314"/>
    </source>
</evidence>
<name>A0A506U0B4_9HYPH</name>
<comment type="caution">
    <text evidence="2">The sequence shown here is derived from an EMBL/GenBank/DDBJ whole genome shotgun (WGS) entry which is preliminary data.</text>
</comment>
<keyword evidence="3" id="KW-1185">Reference proteome</keyword>
<evidence type="ECO:0000313" key="2">
    <source>
        <dbReference type="EMBL" id="TPW26029.1"/>
    </source>
</evidence>
<evidence type="ECO:0000259" key="1">
    <source>
        <dbReference type="Pfam" id="PF20557"/>
    </source>
</evidence>
<proteinExistence type="predicted"/>
<reference evidence="2 3" key="1">
    <citation type="submission" date="2019-06" db="EMBL/GenBank/DDBJ databases">
        <authorList>
            <person name="Li M."/>
        </authorList>
    </citation>
    <scope>NUCLEOTIDE SEQUENCE [LARGE SCALE GENOMIC DNA]</scope>
    <source>
        <strain evidence="2 3">BGMRC6574</strain>
    </source>
</reference>
<feature type="domain" description="Putative DnaT-like" evidence="1">
    <location>
        <begin position="4"/>
        <end position="148"/>
    </location>
</feature>
<organism evidence="2 3">
    <name type="scientific">Pararhizobium mangrovi</name>
    <dbReference type="NCBI Taxonomy" id="2590452"/>
    <lineage>
        <taxon>Bacteria</taxon>
        <taxon>Pseudomonadati</taxon>
        <taxon>Pseudomonadota</taxon>
        <taxon>Alphaproteobacteria</taxon>
        <taxon>Hyphomicrobiales</taxon>
        <taxon>Rhizobiaceae</taxon>
        <taxon>Rhizobium/Agrobacterium group</taxon>
        <taxon>Pararhizobium</taxon>
    </lineage>
</organism>
<dbReference type="OrthoDB" id="980409at2"/>
<dbReference type="Proteomes" id="UP000320314">
    <property type="component" value="Unassembled WGS sequence"/>
</dbReference>
<gene>
    <name evidence="2" type="ORF">FJU11_16580</name>
</gene>
<sequence length="159" mass="16896">MAGYGTNEGFAAWLADNGYAMPDSAPAPGVLRQRASVYVDGLYYDRFPGRPAGGAAQDRQWPRAVAVDRYGHALDDVTVPQRVIDASYQAAWIEAQNPGTLATTYTPGQNKVLTEVKGIKWEVVGNANADRAMVPVSTAVEALLAPILTPANIPAVLVV</sequence>
<dbReference type="Pfam" id="PF20557">
    <property type="entry name" value="DnaT_2"/>
    <property type="match status" value="1"/>
</dbReference>
<dbReference type="AlphaFoldDB" id="A0A506U0B4"/>
<dbReference type="EMBL" id="VHLH01000039">
    <property type="protein sequence ID" value="TPW26029.1"/>
    <property type="molecule type" value="Genomic_DNA"/>
</dbReference>